<comment type="caution">
    <text evidence="2">The sequence shown here is derived from an EMBL/GenBank/DDBJ whole genome shotgun (WGS) entry which is preliminary data.</text>
</comment>
<organism evidence="2 3">
    <name type="scientific">Sinobacterium caligoides</name>
    <dbReference type="NCBI Taxonomy" id="933926"/>
    <lineage>
        <taxon>Bacteria</taxon>
        <taxon>Pseudomonadati</taxon>
        <taxon>Pseudomonadota</taxon>
        <taxon>Gammaproteobacteria</taxon>
        <taxon>Cellvibrionales</taxon>
        <taxon>Spongiibacteraceae</taxon>
        <taxon>Sinobacterium</taxon>
    </lineage>
</organism>
<protein>
    <recommendedName>
        <fullName evidence="4">VCBS repeat protein</fullName>
    </recommendedName>
</protein>
<evidence type="ECO:0000313" key="3">
    <source>
        <dbReference type="Proteomes" id="UP000275394"/>
    </source>
</evidence>
<accession>A0A3N2DFV4</accession>
<dbReference type="Proteomes" id="UP000275394">
    <property type="component" value="Unassembled WGS sequence"/>
</dbReference>
<dbReference type="SUPFAM" id="SSF69304">
    <property type="entry name" value="Tricorn protease N-terminal domain"/>
    <property type="match status" value="1"/>
</dbReference>
<keyword evidence="3" id="KW-1185">Reference proteome</keyword>
<sequence length="831" mass="88992">MTISKLLSGSALCALTTSVLPAYADPSPLPSAAPPQIERLTDQYALTAERLNLTDFTTTSLTGIEPSADFDGDGRNDFIRLEQARLDNTDVTFIAVHTLTTDGFAEIARHAVNGNYYMAETIADIDDDGVQDLVLGGHEYGIGASNAGGLAVISGKLIPAVSKTPLQTLVGDADQENHSLGAQLISGDFNGDGIVNEVISFNGDRRINMYDCSTGSNCLNNPAAGWQHSLLLPINPDGDLGDSIDYSSGAFPHIKNLTNVGNYDGSADGSDDILVNYGLSLHVILSGSTGAVINDLQMPFYPQGLPYHSGRYGLGLSDTHFRAELTSDLDGGGVDDLITLSISNIDGYYGQTSTLLTALSSETRKVLWQRDTGLAQGWALFVAATSLPAGDLNGDGIDDVWVDWAGFLPTIPGLNLDNDGAATVQLVGYSGKDGEELLRYTHPIVNGSSEPSVSLYPHYDDNGNRQLIINTTSATEIVGKKALTEPVVASQPNYRVSKSAWHYNGNDYSAGEAMMLSFGVPFTNDDVTEIAPFFTYLDAPKTTLSMRTINRSLNLALVQNPEGKRYAMLSTFTGSQLNDYGWQVDWFGADYYAFDEQTGEFSVTASQSCVSGLYGVSKNDGEASRIVAIDLASETLTPLAGIETNATNLAAADGQLVYVEQLDKKTRASNIYRYDLFSGEQSLSAEATSYPLYRASFDREGRYTSTSKTTMYRFDLESGKKKVLGKLIYDGENFKNGDIAYSLDGSTLYLLTKSALYTVDKDTLALTKLGDHGLKRASGLAVDASGTLYASARAGGAGAIYTLEPSTATATKLFNTAEVLHDLAYVNQSCQ</sequence>
<dbReference type="Gene3D" id="2.130.10.130">
    <property type="entry name" value="Integrin alpha, N-terminal"/>
    <property type="match status" value="1"/>
</dbReference>
<feature type="chain" id="PRO_5018290488" description="VCBS repeat protein" evidence="1">
    <location>
        <begin position="25"/>
        <end position="831"/>
    </location>
</feature>
<reference evidence="2 3" key="1">
    <citation type="submission" date="2018-11" db="EMBL/GenBank/DDBJ databases">
        <title>Genomic Encyclopedia of Type Strains, Phase IV (KMG-IV): sequencing the most valuable type-strain genomes for metagenomic binning, comparative biology and taxonomic classification.</title>
        <authorList>
            <person name="Goeker M."/>
        </authorList>
    </citation>
    <scope>NUCLEOTIDE SEQUENCE [LARGE SCALE GENOMIC DNA]</scope>
    <source>
        <strain evidence="2 3">DSM 100316</strain>
    </source>
</reference>
<feature type="signal peptide" evidence="1">
    <location>
        <begin position="1"/>
        <end position="24"/>
    </location>
</feature>
<evidence type="ECO:0000313" key="2">
    <source>
        <dbReference type="EMBL" id="ROR98677.1"/>
    </source>
</evidence>
<keyword evidence="1" id="KW-0732">Signal</keyword>
<evidence type="ECO:0008006" key="4">
    <source>
        <dbReference type="Google" id="ProtNLM"/>
    </source>
</evidence>
<name>A0A3N2DFV4_9GAMM</name>
<dbReference type="RefSeq" id="WP_123713742.1">
    <property type="nucleotide sequence ID" value="NZ_RKHR01000007.1"/>
</dbReference>
<evidence type="ECO:0000256" key="1">
    <source>
        <dbReference type="SAM" id="SignalP"/>
    </source>
</evidence>
<dbReference type="InterPro" id="IPR028994">
    <property type="entry name" value="Integrin_alpha_N"/>
</dbReference>
<proteinExistence type="predicted"/>
<dbReference type="OrthoDB" id="6305234at2"/>
<dbReference type="EMBL" id="RKHR01000007">
    <property type="protein sequence ID" value="ROR98677.1"/>
    <property type="molecule type" value="Genomic_DNA"/>
</dbReference>
<gene>
    <name evidence="2" type="ORF">EDC56_3413</name>
</gene>
<dbReference type="SUPFAM" id="SSF69318">
    <property type="entry name" value="Integrin alpha N-terminal domain"/>
    <property type="match status" value="1"/>
</dbReference>
<dbReference type="AlphaFoldDB" id="A0A3N2DFV4"/>